<dbReference type="PROSITE" id="PS50110">
    <property type="entry name" value="RESPONSE_REGULATORY"/>
    <property type="match status" value="1"/>
</dbReference>
<evidence type="ECO:0000313" key="6">
    <source>
        <dbReference type="Proteomes" id="UP001362100"/>
    </source>
</evidence>
<comment type="caution">
    <text evidence="2">Lacks conserved residue(s) required for the propagation of feature annotation.</text>
</comment>
<feature type="domain" description="HTH luxR-type" evidence="3">
    <location>
        <begin position="138"/>
        <end position="203"/>
    </location>
</feature>
<reference evidence="5 6" key="1">
    <citation type="submission" date="2023-12" db="EMBL/GenBank/DDBJ databases">
        <title>Gut-associated functions are favored during microbiome assembly across C. elegans life.</title>
        <authorList>
            <person name="Zimmermann J."/>
        </authorList>
    </citation>
    <scope>NUCLEOTIDE SEQUENCE [LARGE SCALE GENOMIC DNA]</scope>
    <source>
        <strain evidence="5 6">BIGb0393</strain>
    </source>
</reference>
<dbReference type="InterPro" id="IPR001789">
    <property type="entry name" value="Sig_transdc_resp-reg_receiver"/>
</dbReference>
<dbReference type="CDD" id="cd06170">
    <property type="entry name" value="LuxR_C_like"/>
    <property type="match status" value="1"/>
</dbReference>
<keyword evidence="1" id="KW-0238">DNA-binding</keyword>
<dbReference type="EMBL" id="JBBGZW010000002">
    <property type="protein sequence ID" value="MEJ5047753.1"/>
    <property type="molecule type" value="Genomic_DNA"/>
</dbReference>
<evidence type="ECO:0000256" key="1">
    <source>
        <dbReference type="ARBA" id="ARBA00023125"/>
    </source>
</evidence>
<dbReference type="SMART" id="SM00448">
    <property type="entry name" value="REC"/>
    <property type="match status" value="1"/>
</dbReference>
<evidence type="ECO:0000259" key="4">
    <source>
        <dbReference type="PROSITE" id="PS50110"/>
    </source>
</evidence>
<organism evidence="5 6">
    <name type="scientific">Pantoea nemavictus</name>
    <dbReference type="NCBI Taxonomy" id="2726955"/>
    <lineage>
        <taxon>Bacteria</taxon>
        <taxon>Pseudomonadati</taxon>
        <taxon>Pseudomonadota</taxon>
        <taxon>Gammaproteobacteria</taxon>
        <taxon>Enterobacterales</taxon>
        <taxon>Erwiniaceae</taxon>
        <taxon>Pantoea</taxon>
    </lineage>
</organism>
<gene>
    <name evidence="5" type="ORF">WH298_21415</name>
</gene>
<protein>
    <submittedName>
        <fullName evidence="5">Response regulator transcription factor</fullName>
    </submittedName>
</protein>
<dbReference type="SUPFAM" id="SSF46894">
    <property type="entry name" value="C-terminal effector domain of the bipartite response regulators"/>
    <property type="match status" value="1"/>
</dbReference>
<comment type="caution">
    <text evidence="5">The sequence shown here is derived from an EMBL/GenBank/DDBJ whole genome shotgun (WGS) entry which is preliminary data.</text>
</comment>
<dbReference type="Pfam" id="PF00196">
    <property type="entry name" value="GerE"/>
    <property type="match status" value="1"/>
</dbReference>
<dbReference type="PROSITE" id="PS50043">
    <property type="entry name" value="HTH_LUXR_2"/>
    <property type="match status" value="1"/>
</dbReference>
<dbReference type="PANTHER" id="PTHR45566">
    <property type="entry name" value="HTH-TYPE TRANSCRIPTIONAL REGULATOR YHJB-RELATED"/>
    <property type="match status" value="1"/>
</dbReference>
<evidence type="ECO:0000256" key="2">
    <source>
        <dbReference type="PROSITE-ProRule" id="PRU00169"/>
    </source>
</evidence>
<feature type="domain" description="Response regulatory" evidence="4">
    <location>
        <begin position="3"/>
        <end position="118"/>
    </location>
</feature>
<name>A0ABU8PYR7_9GAMM</name>
<dbReference type="Proteomes" id="UP001362100">
    <property type="component" value="Unassembled WGS sequence"/>
</dbReference>
<dbReference type="InterPro" id="IPR011006">
    <property type="entry name" value="CheY-like_superfamily"/>
</dbReference>
<evidence type="ECO:0000259" key="3">
    <source>
        <dbReference type="PROSITE" id="PS50043"/>
    </source>
</evidence>
<dbReference type="SMART" id="SM00421">
    <property type="entry name" value="HTH_LUXR"/>
    <property type="match status" value="1"/>
</dbReference>
<keyword evidence="6" id="KW-1185">Reference proteome</keyword>
<dbReference type="Gene3D" id="3.40.50.2300">
    <property type="match status" value="1"/>
</dbReference>
<dbReference type="InterPro" id="IPR000792">
    <property type="entry name" value="Tscrpt_reg_LuxR_C"/>
</dbReference>
<dbReference type="Pfam" id="PF00072">
    <property type="entry name" value="Response_reg"/>
    <property type="match status" value="1"/>
</dbReference>
<dbReference type="InterPro" id="IPR016032">
    <property type="entry name" value="Sig_transdc_resp-reg_C-effctor"/>
</dbReference>
<accession>A0ABU8PYR7</accession>
<evidence type="ECO:0000313" key="5">
    <source>
        <dbReference type="EMBL" id="MEJ5047753.1"/>
    </source>
</evidence>
<dbReference type="SUPFAM" id="SSF52172">
    <property type="entry name" value="CheY-like"/>
    <property type="match status" value="1"/>
</dbReference>
<sequence>MTTISVVETNPLIRRGLKRILTERGYNIAVIAETLDEMLFSNINHKPQILILEPLFQDQLAYEKLELLRSYNPKLKTLILSISESYYHIQQSLQMGIEGYVCKSWPLETLFESIEEIEEGKHAYSKEQFQHKDKYPNDARILSSLTRREFQVLRMFGAGKSIKTISQEMNLSNKTISTYKVKMMQKMATNNVIDIVDLARRNFLF</sequence>
<dbReference type="PANTHER" id="PTHR45566:SF1">
    <property type="entry name" value="HTH-TYPE TRANSCRIPTIONAL REGULATOR YHJB-RELATED"/>
    <property type="match status" value="1"/>
</dbReference>
<dbReference type="InterPro" id="IPR051015">
    <property type="entry name" value="EvgA-like"/>
</dbReference>
<proteinExistence type="predicted"/>
<dbReference type="PRINTS" id="PR00038">
    <property type="entry name" value="HTHLUXR"/>
</dbReference>
<dbReference type="RefSeq" id="WP_180823973.1">
    <property type="nucleotide sequence ID" value="NZ_JACAWY010000002.1"/>
</dbReference>